<organism evidence="1 2">
    <name type="scientific">Nocardiopsis akebiae</name>
    <dbReference type="NCBI Taxonomy" id="2831968"/>
    <lineage>
        <taxon>Bacteria</taxon>
        <taxon>Bacillati</taxon>
        <taxon>Actinomycetota</taxon>
        <taxon>Actinomycetes</taxon>
        <taxon>Streptosporangiales</taxon>
        <taxon>Nocardiopsidaceae</taxon>
        <taxon>Nocardiopsis</taxon>
    </lineage>
</organism>
<gene>
    <name evidence="1" type="ORF">KGD83_12125</name>
</gene>
<protein>
    <submittedName>
        <fullName evidence="1">Uncharacterized protein</fullName>
    </submittedName>
</protein>
<dbReference type="Proteomes" id="UP000678016">
    <property type="component" value="Chromosome"/>
</dbReference>
<proteinExistence type="predicted"/>
<keyword evidence="2" id="KW-1185">Reference proteome</keyword>
<accession>A0ABX8CB99</accession>
<name>A0ABX8CB99_9ACTN</name>
<evidence type="ECO:0000313" key="2">
    <source>
        <dbReference type="Proteomes" id="UP000678016"/>
    </source>
</evidence>
<evidence type="ECO:0000313" key="1">
    <source>
        <dbReference type="EMBL" id="QUX31729.1"/>
    </source>
</evidence>
<sequence>MGSVQGPSAVVDLSSRGVETTVVCRPVAAQEALRRRAGRTLGDRLGVFEVLQALPLEERLPLDSLTSRERAILPAVPGWALRRSDRSILRLADIPVHVDVAAVWGEEPFEALDQACRLGPGAPRMAVCETPGDDFERAVLEADYHGIGLAVARGEEARVLVEPRVRASEAEAALRWRFAERVHRALDARKGLSPPLQPSTSAHPTG</sequence>
<dbReference type="EMBL" id="CP074132">
    <property type="protein sequence ID" value="QUX31729.1"/>
    <property type="molecule type" value="Genomic_DNA"/>
</dbReference>
<reference evidence="2" key="1">
    <citation type="submission" date="2021-05" db="EMBL/GenBank/DDBJ databases">
        <title>Direct Submission.</title>
        <authorList>
            <person name="Li K."/>
            <person name="Gao J."/>
        </authorList>
    </citation>
    <scope>NUCLEOTIDE SEQUENCE [LARGE SCALE GENOMIC DNA]</scope>
    <source>
        <strain evidence="2">HDS12</strain>
    </source>
</reference>